<name>W2QXT8_PHYN3</name>
<evidence type="ECO:0000313" key="1">
    <source>
        <dbReference type="EMBL" id="ETN17090.1"/>
    </source>
</evidence>
<dbReference type="EMBL" id="KI669568">
    <property type="protein sequence ID" value="ETN17090.1"/>
    <property type="molecule type" value="Genomic_DNA"/>
</dbReference>
<proteinExistence type="predicted"/>
<dbReference type="AlphaFoldDB" id="W2QXT8"/>
<sequence>MNLPATSRLYSEALTAAKFADQRLEARARVDYTGSLRRFVEFCKQGRYPNPIQQRFVELPGVIAAYINRLATTNSSQWPAQKFRAALSWHYTRTEMLVGWHPHDRWVVEPTADGQVVPRGNPARSAGITQILAGLSRTYSLHRLPKEKEAAQAVTFVSRWFDHARVSLHHNWRDSDYAFPGLTKICEDQESKKTR</sequence>
<protein>
    <submittedName>
        <fullName evidence="1">Uncharacterized protein</fullName>
    </submittedName>
</protein>
<dbReference type="VEuPathDB" id="FungiDB:PPTG_06116"/>
<accession>W2QXT8</accession>
<dbReference type="OrthoDB" id="119632at2759"/>
<organism evidence="1 2">
    <name type="scientific">Phytophthora nicotianae (strain INRA-310)</name>
    <name type="common">Phytophthora parasitica</name>
    <dbReference type="NCBI Taxonomy" id="761204"/>
    <lineage>
        <taxon>Eukaryota</taxon>
        <taxon>Sar</taxon>
        <taxon>Stramenopiles</taxon>
        <taxon>Oomycota</taxon>
        <taxon>Peronosporomycetes</taxon>
        <taxon>Peronosporales</taxon>
        <taxon>Peronosporaceae</taxon>
        <taxon>Phytophthora</taxon>
    </lineage>
</organism>
<evidence type="ECO:0000313" key="2">
    <source>
        <dbReference type="Proteomes" id="UP000018817"/>
    </source>
</evidence>
<gene>
    <name evidence="1" type="ORF">PPTG_06116</name>
</gene>
<dbReference type="RefSeq" id="XP_008898159.1">
    <property type="nucleotide sequence ID" value="XM_008899911.1"/>
</dbReference>
<reference evidence="1 2" key="2">
    <citation type="submission" date="2013-11" db="EMBL/GenBank/DDBJ databases">
        <title>The Genome Sequence of Phytophthora parasitica INRA-310.</title>
        <authorList>
            <consortium name="The Broad Institute Genomics Platform"/>
            <person name="Russ C."/>
            <person name="Tyler B."/>
            <person name="Panabieres F."/>
            <person name="Shan W."/>
            <person name="Tripathy S."/>
            <person name="Grunwald N."/>
            <person name="Machado M."/>
            <person name="Johnson C.S."/>
            <person name="Arredondo F."/>
            <person name="Hong C."/>
            <person name="Coffey M."/>
            <person name="Young S.K."/>
            <person name="Zeng Q."/>
            <person name="Gargeya S."/>
            <person name="Fitzgerald M."/>
            <person name="Abouelleil A."/>
            <person name="Alvarado L."/>
            <person name="Chapman S.B."/>
            <person name="Gainer-Dewar J."/>
            <person name="Goldberg J."/>
            <person name="Griggs A."/>
            <person name="Gujja S."/>
            <person name="Hansen M."/>
            <person name="Howarth C."/>
            <person name="Imamovic A."/>
            <person name="Ireland A."/>
            <person name="Larimer J."/>
            <person name="McCowan C."/>
            <person name="Murphy C."/>
            <person name="Pearson M."/>
            <person name="Poon T.W."/>
            <person name="Priest M."/>
            <person name="Roberts A."/>
            <person name="Saif S."/>
            <person name="Shea T."/>
            <person name="Sykes S."/>
            <person name="Wortman J."/>
            <person name="Nusbaum C."/>
            <person name="Birren B."/>
        </authorList>
    </citation>
    <scope>NUCLEOTIDE SEQUENCE [LARGE SCALE GENOMIC DNA]</scope>
    <source>
        <strain evidence="1 2">INRA-310</strain>
    </source>
</reference>
<reference evidence="2" key="1">
    <citation type="submission" date="2011-12" db="EMBL/GenBank/DDBJ databases">
        <authorList>
            <consortium name="The Broad Institute Genome Sequencing Platform"/>
            <person name="Russ C."/>
            <person name="Tyler B."/>
            <person name="Panabieres F."/>
            <person name="Shan W."/>
            <person name="Tripathy S."/>
            <person name="Grunwald N."/>
            <person name="Machado M."/>
            <person name="Young S.K."/>
            <person name="Zeng Q."/>
            <person name="Gargeya S."/>
            <person name="Fitzgerald M."/>
            <person name="Haas B."/>
            <person name="Abouelleil A."/>
            <person name="Alvarado L."/>
            <person name="Arachchi H.M."/>
            <person name="Berlin A."/>
            <person name="Chapman S.B."/>
            <person name="Gearin G."/>
            <person name="Goldberg J."/>
            <person name="Griggs A."/>
            <person name="Gujja S."/>
            <person name="Hansen M."/>
            <person name="Heiman D."/>
            <person name="Howarth C."/>
            <person name="Larimer J."/>
            <person name="Lui A."/>
            <person name="MacDonald P.J.P."/>
            <person name="McCowen C."/>
            <person name="Montmayeur A."/>
            <person name="Murphy C."/>
            <person name="Neiman D."/>
            <person name="Pearson M."/>
            <person name="Priest M."/>
            <person name="Roberts A."/>
            <person name="Saif S."/>
            <person name="Shea T."/>
            <person name="Sisk P."/>
            <person name="Stolte C."/>
            <person name="Sykes S."/>
            <person name="Wortman J."/>
            <person name="Nusbaum C."/>
            <person name="Birren B."/>
        </authorList>
    </citation>
    <scope>NUCLEOTIDE SEQUENCE [LARGE SCALE GENOMIC DNA]</scope>
    <source>
        <strain evidence="2">INRA-310</strain>
    </source>
</reference>
<dbReference type="GeneID" id="20176107"/>
<dbReference type="Proteomes" id="UP000018817">
    <property type="component" value="Unassembled WGS sequence"/>
</dbReference>